<dbReference type="AlphaFoldDB" id="A0AAU2AH14"/>
<sequence>MRWRVRTGVPWRDLPFEYGPWQTYGLFRRWQRRGVWARLLTLLQARTDAAGLIFWEVKVDSTLCRPCSSSGRRTVSWTPAPGRPLPSWTPPAYGPRPRRTPPPRPTCPLPTSSSQPRPNNPQPALSAAGELSPAQCVLYAGVAGPCAKRSGSRCRSCLCRRRRCR</sequence>
<protein>
    <submittedName>
        <fullName evidence="3">Transposase</fullName>
    </submittedName>
</protein>
<feature type="compositionally biased region" description="Pro residues" evidence="1">
    <location>
        <begin position="81"/>
        <end position="95"/>
    </location>
</feature>
<dbReference type="PANTHER" id="PTHR46637">
    <property type="entry name" value="TIS1421-TRANSPOSASE PROTEIN A"/>
    <property type="match status" value="1"/>
</dbReference>
<reference evidence="3" key="1">
    <citation type="submission" date="2022-10" db="EMBL/GenBank/DDBJ databases">
        <title>The complete genomes of actinobacterial strains from the NBC collection.</title>
        <authorList>
            <person name="Joergensen T.S."/>
            <person name="Alvarez Arevalo M."/>
            <person name="Sterndorff E.B."/>
            <person name="Faurdal D."/>
            <person name="Vuksanovic O."/>
            <person name="Mourched A.-S."/>
            <person name="Charusanti P."/>
            <person name="Shaw S."/>
            <person name="Blin K."/>
            <person name="Weber T."/>
        </authorList>
    </citation>
    <scope>NUCLEOTIDE SEQUENCE</scope>
    <source>
        <strain evidence="3">NBC_00093</strain>
    </source>
</reference>
<name>A0AAU2AH14_9ACTN</name>
<feature type="compositionally biased region" description="Polar residues" evidence="1">
    <location>
        <begin position="67"/>
        <end position="77"/>
    </location>
</feature>
<evidence type="ECO:0000313" key="3">
    <source>
        <dbReference type="EMBL" id="WTT23245.1"/>
    </source>
</evidence>
<evidence type="ECO:0000256" key="1">
    <source>
        <dbReference type="SAM" id="MobiDB-lite"/>
    </source>
</evidence>
<feature type="region of interest" description="Disordered" evidence="1">
    <location>
        <begin position="67"/>
        <end position="126"/>
    </location>
</feature>
<dbReference type="EMBL" id="CP108222">
    <property type="protein sequence ID" value="WTT23245.1"/>
    <property type="molecule type" value="Genomic_DNA"/>
</dbReference>
<dbReference type="InterPro" id="IPR025161">
    <property type="entry name" value="IS402-like_dom"/>
</dbReference>
<dbReference type="Pfam" id="PF13340">
    <property type="entry name" value="DUF4096"/>
    <property type="match status" value="1"/>
</dbReference>
<gene>
    <name evidence="3" type="ORF">OHA22_50645</name>
</gene>
<accession>A0AAU2AH14</accession>
<proteinExistence type="predicted"/>
<evidence type="ECO:0000259" key="2">
    <source>
        <dbReference type="Pfam" id="PF13340"/>
    </source>
</evidence>
<feature type="domain" description="Insertion element IS402-like" evidence="2">
    <location>
        <begin position="2"/>
        <end position="39"/>
    </location>
</feature>
<dbReference type="PANTHER" id="PTHR46637:SF1">
    <property type="entry name" value="BLL5188 PROTEIN"/>
    <property type="match status" value="1"/>
</dbReference>
<dbReference type="InterPro" id="IPR052909">
    <property type="entry name" value="Transposase_6_like"/>
</dbReference>
<organism evidence="3">
    <name type="scientific">Streptomyces sp. NBC_00093</name>
    <dbReference type="NCBI Taxonomy" id="2975649"/>
    <lineage>
        <taxon>Bacteria</taxon>
        <taxon>Bacillati</taxon>
        <taxon>Actinomycetota</taxon>
        <taxon>Actinomycetes</taxon>
        <taxon>Kitasatosporales</taxon>
        <taxon>Streptomycetaceae</taxon>
        <taxon>Streptomyces</taxon>
    </lineage>
</organism>